<gene>
    <name evidence="2" type="ORF">LDAN0321_LOCUS10238</name>
</gene>
<accession>A0A7S2KMB8</accession>
<dbReference type="Gene3D" id="3.40.50.720">
    <property type="entry name" value="NAD(P)-binding Rossmann-like Domain"/>
    <property type="match status" value="1"/>
</dbReference>
<feature type="region of interest" description="Disordered" evidence="1">
    <location>
        <begin position="347"/>
        <end position="390"/>
    </location>
</feature>
<feature type="compositionally biased region" description="Polar residues" evidence="1">
    <location>
        <begin position="354"/>
        <end position="366"/>
    </location>
</feature>
<feature type="compositionally biased region" description="Polar residues" evidence="1">
    <location>
        <begin position="96"/>
        <end position="107"/>
    </location>
</feature>
<evidence type="ECO:0000256" key="1">
    <source>
        <dbReference type="SAM" id="MobiDB-lite"/>
    </source>
</evidence>
<reference evidence="2" key="1">
    <citation type="submission" date="2021-01" db="EMBL/GenBank/DDBJ databases">
        <authorList>
            <person name="Corre E."/>
            <person name="Pelletier E."/>
            <person name="Niang G."/>
            <person name="Scheremetjew M."/>
            <person name="Finn R."/>
            <person name="Kale V."/>
            <person name="Holt S."/>
            <person name="Cochrane G."/>
            <person name="Meng A."/>
            <person name="Brown T."/>
            <person name="Cohen L."/>
        </authorList>
    </citation>
    <scope>NUCLEOTIDE SEQUENCE</scope>
    <source>
        <strain evidence="2">B650</strain>
    </source>
</reference>
<feature type="region of interest" description="Disordered" evidence="1">
    <location>
        <begin position="92"/>
        <end position="117"/>
    </location>
</feature>
<protein>
    <submittedName>
        <fullName evidence="2">Uncharacterized protein</fullName>
    </submittedName>
</protein>
<organism evidence="2">
    <name type="scientific">Leptocylindrus danicus</name>
    <dbReference type="NCBI Taxonomy" id="163516"/>
    <lineage>
        <taxon>Eukaryota</taxon>
        <taxon>Sar</taxon>
        <taxon>Stramenopiles</taxon>
        <taxon>Ochrophyta</taxon>
        <taxon>Bacillariophyta</taxon>
        <taxon>Coscinodiscophyceae</taxon>
        <taxon>Chaetocerotophycidae</taxon>
        <taxon>Leptocylindrales</taxon>
        <taxon>Leptocylindraceae</taxon>
        <taxon>Leptocylindrus</taxon>
    </lineage>
</organism>
<dbReference type="AlphaFoldDB" id="A0A7S2KMB8"/>
<feature type="compositionally biased region" description="Polar residues" evidence="1">
    <location>
        <begin position="373"/>
        <end position="390"/>
    </location>
</feature>
<sequence length="390" mass="42734">MMMRLSFPEDERISANVTVDHFEKGRKAGVAAQQLTHALNQQQTIMTTSAVSTDAATKINSVNNNNQAGRGGILRRSFNAAATPRVYAMVGDGTKKNATNNTTRLRPNQNQGQNQQQHTVNLKQLKVIKRNSNSDEDCVCVVYTEDNPSGRGLLYSLAKRKGCRTVVAMAQELMDHEHADDDHAKFISELKEFDSSSGANRIHICAVQDYSDVDMMAGIIEGCSKIFFLTKHWEKFSNDAEETIALNLMKACYTAKVPEVILCTFEDSDATAADDGEGNNEQAQNSQLMPQVDWSVCPTFAGMSGVKYYARTVGIRVTHMITLVRGKSKRMLNLIAKDDGSLQISADTMLTPASPGSSSPVKSNAVSDDIMSRISTVKQQRGQNEPIQAA</sequence>
<proteinExistence type="predicted"/>
<feature type="compositionally biased region" description="Low complexity" evidence="1">
    <location>
        <begin position="108"/>
        <end position="117"/>
    </location>
</feature>
<dbReference type="EMBL" id="HBGY01015796">
    <property type="protein sequence ID" value="CAD9580884.1"/>
    <property type="molecule type" value="Transcribed_RNA"/>
</dbReference>
<evidence type="ECO:0000313" key="2">
    <source>
        <dbReference type="EMBL" id="CAD9580884.1"/>
    </source>
</evidence>
<name>A0A7S2KMB8_9STRA</name>